<evidence type="ECO:0000313" key="3">
    <source>
        <dbReference type="Proteomes" id="UP001501746"/>
    </source>
</evidence>
<dbReference type="RefSeq" id="WP_157427249.1">
    <property type="nucleotide sequence ID" value="NZ_BAAANK010000002.1"/>
</dbReference>
<evidence type="ECO:0000256" key="1">
    <source>
        <dbReference type="SAM" id="MobiDB-lite"/>
    </source>
</evidence>
<feature type="compositionally biased region" description="Basic and acidic residues" evidence="1">
    <location>
        <begin position="52"/>
        <end position="65"/>
    </location>
</feature>
<accession>A0ABN2MJG3</accession>
<dbReference type="EMBL" id="BAAANK010000002">
    <property type="protein sequence ID" value="GAA1828579.1"/>
    <property type="molecule type" value="Genomic_DNA"/>
</dbReference>
<organism evidence="2 3">
    <name type="scientific">Agromyces salentinus</name>
    <dbReference type="NCBI Taxonomy" id="269421"/>
    <lineage>
        <taxon>Bacteria</taxon>
        <taxon>Bacillati</taxon>
        <taxon>Actinomycetota</taxon>
        <taxon>Actinomycetes</taxon>
        <taxon>Micrococcales</taxon>
        <taxon>Microbacteriaceae</taxon>
        <taxon>Agromyces</taxon>
    </lineage>
</organism>
<proteinExistence type="predicted"/>
<protein>
    <recommendedName>
        <fullName evidence="4">Antitoxin</fullName>
    </recommendedName>
</protein>
<dbReference type="Proteomes" id="UP001501746">
    <property type="component" value="Unassembled WGS sequence"/>
</dbReference>
<name>A0ABN2MJG3_9MICO</name>
<sequence length="72" mass="7809">MAGFDDIAKQAGDFIEQNKDKIHEVLKSEQAEDISDKVLDGIGEAVKKIAPDEHDGTIDDVKANIDKSVGNQ</sequence>
<reference evidence="2 3" key="1">
    <citation type="journal article" date="2019" name="Int. J. Syst. Evol. Microbiol.">
        <title>The Global Catalogue of Microorganisms (GCM) 10K type strain sequencing project: providing services to taxonomists for standard genome sequencing and annotation.</title>
        <authorList>
            <consortium name="The Broad Institute Genomics Platform"/>
            <consortium name="The Broad Institute Genome Sequencing Center for Infectious Disease"/>
            <person name="Wu L."/>
            <person name="Ma J."/>
        </authorList>
    </citation>
    <scope>NUCLEOTIDE SEQUENCE [LARGE SCALE GENOMIC DNA]</scope>
    <source>
        <strain evidence="2 3">JCM 14323</strain>
    </source>
</reference>
<evidence type="ECO:0008006" key="4">
    <source>
        <dbReference type="Google" id="ProtNLM"/>
    </source>
</evidence>
<keyword evidence="3" id="KW-1185">Reference proteome</keyword>
<feature type="region of interest" description="Disordered" evidence="1">
    <location>
        <begin position="52"/>
        <end position="72"/>
    </location>
</feature>
<gene>
    <name evidence="2" type="ORF">GCM10009750_10210</name>
</gene>
<comment type="caution">
    <text evidence="2">The sequence shown here is derived from an EMBL/GenBank/DDBJ whole genome shotgun (WGS) entry which is preliminary data.</text>
</comment>
<evidence type="ECO:0000313" key="2">
    <source>
        <dbReference type="EMBL" id="GAA1828579.1"/>
    </source>
</evidence>